<evidence type="ECO:0000313" key="13">
    <source>
        <dbReference type="EMBL" id="TQF65917.1"/>
    </source>
</evidence>
<keyword evidence="6 10" id="KW-0472">Membrane</keyword>
<dbReference type="InterPro" id="IPR051474">
    <property type="entry name" value="Anti-sigma-K/W_factor"/>
</dbReference>
<dbReference type="Proteomes" id="UP000316256">
    <property type="component" value="Unassembled WGS sequence"/>
</dbReference>
<evidence type="ECO:0000256" key="3">
    <source>
        <dbReference type="ARBA" id="ARBA00022692"/>
    </source>
</evidence>
<evidence type="ECO:0000256" key="4">
    <source>
        <dbReference type="ARBA" id="ARBA00022989"/>
    </source>
</evidence>
<dbReference type="GO" id="GO:0006417">
    <property type="term" value="P:regulation of translation"/>
    <property type="evidence" value="ECO:0007669"/>
    <property type="project" value="TreeGrafter"/>
</dbReference>
<dbReference type="PANTHER" id="PTHR37461:SF1">
    <property type="entry name" value="ANTI-SIGMA-K FACTOR RSKA"/>
    <property type="match status" value="1"/>
</dbReference>
<evidence type="ECO:0000256" key="1">
    <source>
        <dbReference type="ARBA" id="ARBA00004162"/>
    </source>
</evidence>
<evidence type="ECO:0000313" key="14">
    <source>
        <dbReference type="Proteomes" id="UP000316256"/>
    </source>
</evidence>
<dbReference type="EMBL" id="VIGH01000009">
    <property type="protein sequence ID" value="TQF65917.1"/>
    <property type="molecule type" value="Genomic_DNA"/>
</dbReference>
<keyword evidence="2" id="KW-1003">Cell membrane</keyword>
<evidence type="ECO:0000256" key="8">
    <source>
        <dbReference type="ARBA" id="ARBA00029829"/>
    </source>
</evidence>
<dbReference type="GO" id="GO:0016989">
    <property type="term" value="F:sigma factor antagonist activity"/>
    <property type="evidence" value="ECO:0007669"/>
    <property type="project" value="TreeGrafter"/>
</dbReference>
<dbReference type="PANTHER" id="PTHR37461">
    <property type="entry name" value="ANTI-SIGMA-K FACTOR RSKA"/>
    <property type="match status" value="1"/>
</dbReference>
<feature type="transmembrane region" description="Helical" evidence="10">
    <location>
        <begin position="107"/>
        <end position="128"/>
    </location>
</feature>
<dbReference type="Pfam" id="PF10099">
    <property type="entry name" value="RskA_C"/>
    <property type="match status" value="1"/>
</dbReference>
<dbReference type="GO" id="GO:0005886">
    <property type="term" value="C:plasma membrane"/>
    <property type="evidence" value="ECO:0007669"/>
    <property type="project" value="UniProtKB-SubCell"/>
</dbReference>
<keyword evidence="14" id="KW-1185">Reference proteome</keyword>
<keyword evidence="3 10" id="KW-0812">Transmembrane</keyword>
<dbReference type="InterPro" id="IPR053877">
    <property type="entry name" value="RskA_N"/>
</dbReference>
<keyword evidence="4 10" id="KW-1133">Transmembrane helix</keyword>
<dbReference type="AlphaFoldDB" id="A0A541B0R4"/>
<evidence type="ECO:0000256" key="2">
    <source>
        <dbReference type="ARBA" id="ARBA00022475"/>
    </source>
</evidence>
<organism evidence="13 14">
    <name type="scientific">Rhodococcus spelaei</name>
    <dbReference type="NCBI Taxonomy" id="2546320"/>
    <lineage>
        <taxon>Bacteria</taxon>
        <taxon>Bacillati</taxon>
        <taxon>Actinomycetota</taxon>
        <taxon>Actinomycetes</taxon>
        <taxon>Mycobacteriales</taxon>
        <taxon>Nocardiaceae</taxon>
        <taxon>Rhodococcus</taxon>
    </lineage>
</organism>
<gene>
    <name evidence="13" type="ORF">FK531_18690</name>
</gene>
<evidence type="ECO:0000256" key="9">
    <source>
        <dbReference type="ARBA" id="ARBA00030803"/>
    </source>
</evidence>
<keyword evidence="5" id="KW-0805">Transcription regulation</keyword>
<keyword evidence="7" id="KW-0804">Transcription</keyword>
<feature type="domain" description="Anti-sigma-K factor RskA N-terminal" evidence="12">
    <location>
        <begin position="6"/>
        <end position="52"/>
    </location>
</feature>
<evidence type="ECO:0000256" key="10">
    <source>
        <dbReference type="SAM" id="Phobius"/>
    </source>
</evidence>
<evidence type="ECO:0000256" key="6">
    <source>
        <dbReference type="ARBA" id="ARBA00023136"/>
    </source>
</evidence>
<accession>A0A541B0R4</accession>
<proteinExistence type="predicted"/>
<sequence length="250" mass="25743">MKDDQVHLAHGYALDALDEDDLRAAELILSGSDVRLRAEFESEVRSTRETLAATSSVTEAQPSADLRAGLLARIAAEPRATDRGRAAPEPPVSLSDRRVRTSRWRRVAVAAAAAVVVLAGGITVGAQFRTGPAPESTASQVMGAPDVRSSSTEVPGGGSATAMYSKQANAAVLVMNDVTPPPPDSVYQMWLVPGAGAPVSAGMMGPGQMSPSTMTVVDSLDDATLLAFTVEPAGGSPQPTAPAFASLALH</sequence>
<dbReference type="OrthoDB" id="153510at2"/>
<feature type="domain" description="Anti-sigma K factor RskA C-terminal" evidence="11">
    <location>
        <begin position="109"/>
        <end position="242"/>
    </location>
</feature>
<dbReference type="InterPro" id="IPR018764">
    <property type="entry name" value="RskA_C"/>
</dbReference>
<comment type="caution">
    <text evidence="13">The sequence shown here is derived from an EMBL/GenBank/DDBJ whole genome shotgun (WGS) entry which is preliminary data.</text>
</comment>
<name>A0A541B0R4_9NOCA</name>
<dbReference type="Gene3D" id="1.10.10.1320">
    <property type="entry name" value="Anti-sigma factor, zinc-finger domain"/>
    <property type="match status" value="1"/>
</dbReference>
<dbReference type="InterPro" id="IPR041916">
    <property type="entry name" value="Anti_sigma_zinc_sf"/>
</dbReference>
<evidence type="ECO:0000256" key="5">
    <source>
        <dbReference type="ARBA" id="ARBA00023015"/>
    </source>
</evidence>
<dbReference type="RefSeq" id="WP_142102062.1">
    <property type="nucleotide sequence ID" value="NZ_VIGH01000009.1"/>
</dbReference>
<reference evidence="13 14" key="1">
    <citation type="submission" date="2019-06" db="EMBL/GenBank/DDBJ databases">
        <title>Rhodococcus spaelei sp. nov., isolated from a cave.</title>
        <authorList>
            <person name="Lee S.D."/>
        </authorList>
    </citation>
    <scope>NUCLEOTIDE SEQUENCE [LARGE SCALE GENOMIC DNA]</scope>
    <source>
        <strain evidence="13 14">C9-5</strain>
    </source>
</reference>
<protein>
    <recommendedName>
        <fullName evidence="9">Regulator of SigK</fullName>
    </recommendedName>
    <alternativeName>
        <fullName evidence="8">Sigma-K anti-sigma factor RskA</fullName>
    </alternativeName>
</protein>
<evidence type="ECO:0000259" key="12">
    <source>
        <dbReference type="Pfam" id="PF22618"/>
    </source>
</evidence>
<evidence type="ECO:0000256" key="7">
    <source>
        <dbReference type="ARBA" id="ARBA00023163"/>
    </source>
</evidence>
<comment type="subcellular location">
    <subcellularLocation>
        <location evidence="1">Cell membrane</location>
        <topology evidence="1">Single-pass membrane protein</topology>
    </subcellularLocation>
</comment>
<evidence type="ECO:0000259" key="11">
    <source>
        <dbReference type="Pfam" id="PF10099"/>
    </source>
</evidence>
<dbReference type="Pfam" id="PF22618">
    <property type="entry name" value="RskA_N"/>
    <property type="match status" value="1"/>
</dbReference>